<dbReference type="OrthoDB" id="431929at2759"/>
<dbReference type="Pfam" id="PF25403">
    <property type="entry name" value="zf-C2H2_ZFAND2"/>
    <property type="match status" value="1"/>
</dbReference>
<dbReference type="GO" id="GO:0005737">
    <property type="term" value="C:cytoplasm"/>
    <property type="evidence" value="ECO:0007669"/>
    <property type="project" value="TreeGrafter"/>
</dbReference>
<dbReference type="InParanoid" id="A0A067M7B0"/>
<evidence type="ECO:0000256" key="3">
    <source>
        <dbReference type="ARBA" id="ARBA00022771"/>
    </source>
</evidence>
<dbReference type="InterPro" id="IPR057357">
    <property type="entry name" value="Znf-C2H2_ZFAND2A/B"/>
</dbReference>
<dbReference type="HOGENOM" id="CLU_061621_0_1_1"/>
<evidence type="ECO:0000256" key="1">
    <source>
        <dbReference type="ARBA" id="ARBA00022723"/>
    </source>
</evidence>
<name>A0A067M7B0_BOTB1</name>
<evidence type="ECO:0000256" key="2">
    <source>
        <dbReference type="ARBA" id="ARBA00022737"/>
    </source>
</evidence>
<protein>
    <recommendedName>
        <fullName evidence="7">AN1-type domain-containing protein</fullName>
    </recommendedName>
</protein>
<keyword evidence="1" id="KW-0479">Metal-binding</keyword>
<dbReference type="PROSITE" id="PS51039">
    <property type="entry name" value="ZF_AN1"/>
    <property type="match status" value="1"/>
</dbReference>
<evidence type="ECO:0000256" key="5">
    <source>
        <dbReference type="PROSITE-ProRule" id="PRU00449"/>
    </source>
</evidence>
<keyword evidence="9" id="KW-1185">Reference proteome</keyword>
<keyword evidence="4" id="KW-0862">Zinc</keyword>
<feature type="compositionally biased region" description="Low complexity" evidence="6">
    <location>
        <begin position="143"/>
        <end position="157"/>
    </location>
</feature>
<proteinExistence type="predicted"/>
<dbReference type="Gene3D" id="4.10.1110.10">
    <property type="entry name" value="AN1-like Zinc finger"/>
    <property type="match status" value="2"/>
</dbReference>
<dbReference type="GO" id="GO:0008270">
    <property type="term" value="F:zinc ion binding"/>
    <property type="evidence" value="ECO:0007669"/>
    <property type="project" value="UniProtKB-KW"/>
</dbReference>
<dbReference type="InterPro" id="IPR000058">
    <property type="entry name" value="Znf_AN1"/>
</dbReference>
<evidence type="ECO:0000313" key="9">
    <source>
        <dbReference type="Proteomes" id="UP000027195"/>
    </source>
</evidence>
<keyword evidence="3 5" id="KW-0863">Zinc-finger</keyword>
<dbReference type="Pfam" id="PF01428">
    <property type="entry name" value="zf-AN1"/>
    <property type="match status" value="2"/>
</dbReference>
<dbReference type="SMART" id="SM00154">
    <property type="entry name" value="ZnF_AN1"/>
    <property type="match status" value="2"/>
</dbReference>
<feature type="compositionally biased region" description="Low complexity" evidence="6">
    <location>
        <begin position="230"/>
        <end position="247"/>
    </location>
</feature>
<dbReference type="PANTHER" id="PTHR14677:SF40">
    <property type="entry name" value="CDC48-ASSOCIATED UBIQUITIN-LIKE_ZINC FINGER PROTEIN 1"/>
    <property type="match status" value="1"/>
</dbReference>
<feature type="compositionally biased region" description="Low complexity" evidence="6">
    <location>
        <begin position="198"/>
        <end position="212"/>
    </location>
</feature>
<sequence>MESPANSAMLPIGTKCASAHCDLNDFLPFKCQHCSESFCSDHYKPTAHRCEKFDPLKHDRVAPPCPFCKTPIAIPQGGDPNLAMEKHFDTACVVLGNSDKKKGAPHCANAKCRKALYVDIKCSDCKRQFCPSHRYPADHTCVSTTAKPSSAPSSRPTGSTSSLPSRASAATNAAQAAMARAATQLKAKSQPSTPPKPSTSSSSTPAVAAGSSKVSSNVKNPFSKTDRCEPSSTASSASAKPTTAPTTPAAPSPRSPKRTPLNDIAEKPKPHHNNSFAPPPLFATA</sequence>
<dbReference type="Proteomes" id="UP000027195">
    <property type="component" value="Unassembled WGS sequence"/>
</dbReference>
<dbReference type="PANTHER" id="PTHR14677">
    <property type="entry name" value="ARSENITE INDUCUBLE RNA ASSOCIATED PROTEIN AIP-1-RELATED"/>
    <property type="match status" value="1"/>
</dbReference>
<feature type="compositionally biased region" description="Low complexity" evidence="6">
    <location>
        <begin position="165"/>
        <end position="191"/>
    </location>
</feature>
<evidence type="ECO:0000256" key="6">
    <source>
        <dbReference type="SAM" id="MobiDB-lite"/>
    </source>
</evidence>
<dbReference type="STRING" id="930990.A0A067M7B0"/>
<dbReference type="EMBL" id="KL198058">
    <property type="protein sequence ID" value="KDQ11429.1"/>
    <property type="molecule type" value="Genomic_DNA"/>
</dbReference>
<evidence type="ECO:0000313" key="8">
    <source>
        <dbReference type="EMBL" id="KDQ11429.1"/>
    </source>
</evidence>
<feature type="region of interest" description="Disordered" evidence="6">
    <location>
        <begin position="141"/>
        <end position="285"/>
    </location>
</feature>
<evidence type="ECO:0000259" key="7">
    <source>
        <dbReference type="PROSITE" id="PS51039"/>
    </source>
</evidence>
<dbReference type="SUPFAM" id="SSF118310">
    <property type="entry name" value="AN1-like Zinc finger"/>
    <property type="match status" value="2"/>
</dbReference>
<dbReference type="AlphaFoldDB" id="A0A067M7B0"/>
<organism evidence="8 9">
    <name type="scientific">Botryobasidium botryosum (strain FD-172 SS1)</name>
    <dbReference type="NCBI Taxonomy" id="930990"/>
    <lineage>
        <taxon>Eukaryota</taxon>
        <taxon>Fungi</taxon>
        <taxon>Dikarya</taxon>
        <taxon>Basidiomycota</taxon>
        <taxon>Agaricomycotina</taxon>
        <taxon>Agaricomycetes</taxon>
        <taxon>Cantharellales</taxon>
        <taxon>Botryobasidiaceae</taxon>
        <taxon>Botryobasidium</taxon>
    </lineage>
</organism>
<accession>A0A067M7B0</accession>
<keyword evidence="2" id="KW-0677">Repeat</keyword>
<reference evidence="9" key="1">
    <citation type="journal article" date="2014" name="Proc. Natl. Acad. Sci. U.S.A.">
        <title>Extensive sampling of basidiomycete genomes demonstrates inadequacy of the white-rot/brown-rot paradigm for wood decay fungi.</title>
        <authorList>
            <person name="Riley R."/>
            <person name="Salamov A.A."/>
            <person name="Brown D.W."/>
            <person name="Nagy L.G."/>
            <person name="Floudas D."/>
            <person name="Held B.W."/>
            <person name="Levasseur A."/>
            <person name="Lombard V."/>
            <person name="Morin E."/>
            <person name="Otillar R."/>
            <person name="Lindquist E.A."/>
            <person name="Sun H."/>
            <person name="LaButti K.M."/>
            <person name="Schmutz J."/>
            <person name="Jabbour D."/>
            <person name="Luo H."/>
            <person name="Baker S.E."/>
            <person name="Pisabarro A.G."/>
            <person name="Walton J.D."/>
            <person name="Blanchette R.A."/>
            <person name="Henrissat B."/>
            <person name="Martin F."/>
            <person name="Cullen D."/>
            <person name="Hibbett D.S."/>
            <person name="Grigoriev I.V."/>
        </authorList>
    </citation>
    <scope>NUCLEOTIDE SEQUENCE [LARGE SCALE GENOMIC DNA]</scope>
    <source>
        <strain evidence="9">FD-172 SS1</strain>
    </source>
</reference>
<feature type="compositionally biased region" description="Polar residues" evidence="6">
    <location>
        <begin position="213"/>
        <end position="223"/>
    </location>
</feature>
<dbReference type="InterPro" id="IPR035896">
    <property type="entry name" value="AN1-like_Znf"/>
</dbReference>
<evidence type="ECO:0000256" key="4">
    <source>
        <dbReference type="ARBA" id="ARBA00022833"/>
    </source>
</evidence>
<feature type="domain" description="AN1-type" evidence="7">
    <location>
        <begin position="101"/>
        <end position="149"/>
    </location>
</feature>
<gene>
    <name evidence="8" type="ORF">BOTBODRAFT_35315</name>
</gene>